<organism evidence="1 2">
    <name type="scientific">Kickxella alabastrina</name>
    <dbReference type="NCBI Taxonomy" id="61397"/>
    <lineage>
        <taxon>Eukaryota</taxon>
        <taxon>Fungi</taxon>
        <taxon>Fungi incertae sedis</taxon>
        <taxon>Zoopagomycota</taxon>
        <taxon>Kickxellomycotina</taxon>
        <taxon>Kickxellomycetes</taxon>
        <taxon>Kickxellales</taxon>
        <taxon>Kickxellaceae</taxon>
        <taxon>Kickxella</taxon>
    </lineage>
</organism>
<accession>A0ACC1I7A1</accession>
<protein>
    <submittedName>
        <fullName evidence="1">Allantoicase</fullName>
    </submittedName>
</protein>
<sequence>MSAVPAFRSVQADSAEVAALKSKSNLVSVSLGSKIISFSDEFFAEASNLLKDEEAVFLPDVFTERGKLMDGWETRRHNKKYDWTIVQLGYPGSIFGFDVDTSHFTGNHAPVVSIEGANCSEEEVLSGKAQFEEILARVDMNPSAHHYFVYTAPTKVYTHLRVNNYPDGGIARLRVYGQVVPQALVVSSDGLVDLAFVGNGGRAVACSNQHYSSPSNLVLPGRGKTMGDGWETRRSRTPNHSDWVVLKLGIPGAVRNVEFDTRQFCGNFPPLVTLHGTVSEEDTPADDARWLEVIGGVPLTADKQHYFEAEKHHGVAFTHVKFTMYPDGGIKRIRINGCPAVSA</sequence>
<comment type="caution">
    <text evidence="1">The sequence shown here is derived from an EMBL/GenBank/DDBJ whole genome shotgun (WGS) entry which is preliminary data.</text>
</comment>
<dbReference type="Proteomes" id="UP001150581">
    <property type="component" value="Unassembled WGS sequence"/>
</dbReference>
<keyword evidence="2" id="KW-1185">Reference proteome</keyword>
<evidence type="ECO:0000313" key="2">
    <source>
        <dbReference type="Proteomes" id="UP001150581"/>
    </source>
</evidence>
<name>A0ACC1I7A1_9FUNG</name>
<reference evidence="1" key="1">
    <citation type="submission" date="2022-07" db="EMBL/GenBank/DDBJ databases">
        <title>Phylogenomic reconstructions and comparative analyses of Kickxellomycotina fungi.</title>
        <authorList>
            <person name="Reynolds N.K."/>
            <person name="Stajich J.E."/>
            <person name="Barry K."/>
            <person name="Grigoriev I.V."/>
            <person name="Crous P."/>
            <person name="Smith M.E."/>
        </authorList>
    </citation>
    <scope>NUCLEOTIDE SEQUENCE</scope>
    <source>
        <strain evidence="1">Benny 63K</strain>
    </source>
</reference>
<gene>
    <name evidence="1" type="primary">DAL2_3</name>
    <name evidence="1" type="ORF">LPJ66_008892</name>
</gene>
<proteinExistence type="predicted"/>
<dbReference type="EMBL" id="JANBPG010001894">
    <property type="protein sequence ID" value="KAJ1887856.1"/>
    <property type="molecule type" value="Genomic_DNA"/>
</dbReference>
<evidence type="ECO:0000313" key="1">
    <source>
        <dbReference type="EMBL" id="KAJ1887856.1"/>
    </source>
</evidence>